<feature type="region of interest" description="Disordered" evidence="1">
    <location>
        <begin position="84"/>
        <end position="201"/>
    </location>
</feature>
<evidence type="ECO:0000313" key="5">
    <source>
        <dbReference type="Proteomes" id="UP000735302"/>
    </source>
</evidence>
<gene>
    <name evidence="4" type="ORF">PoB_005684900</name>
</gene>
<keyword evidence="2" id="KW-0472">Membrane</keyword>
<evidence type="ECO:0000259" key="3">
    <source>
        <dbReference type="Pfam" id="PF00240"/>
    </source>
</evidence>
<keyword evidence="5" id="KW-1185">Reference proteome</keyword>
<proteinExistence type="predicted"/>
<feature type="region of interest" description="Disordered" evidence="1">
    <location>
        <begin position="450"/>
        <end position="487"/>
    </location>
</feature>
<feature type="compositionally biased region" description="Polar residues" evidence="1">
    <location>
        <begin position="116"/>
        <end position="136"/>
    </location>
</feature>
<accession>A0AAV4CHR6</accession>
<dbReference type="SUPFAM" id="SSF54236">
    <property type="entry name" value="Ubiquitin-like"/>
    <property type="match status" value="1"/>
</dbReference>
<dbReference type="InterPro" id="IPR029071">
    <property type="entry name" value="Ubiquitin-like_domsf"/>
</dbReference>
<protein>
    <submittedName>
        <fullName evidence="4">Transmembrane and ubiquitin-like domain-containing protein 1</fullName>
    </submittedName>
</protein>
<feature type="transmembrane region" description="Helical" evidence="2">
    <location>
        <begin position="395"/>
        <end position="415"/>
    </location>
</feature>
<feature type="region of interest" description="Disordered" evidence="1">
    <location>
        <begin position="229"/>
        <end position="291"/>
    </location>
</feature>
<dbReference type="EMBL" id="BLXT01006233">
    <property type="protein sequence ID" value="GFO30344.1"/>
    <property type="molecule type" value="Genomic_DNA"/>
</dbReference>
<dbReference type="Gene3D" id="3.10.20.90">
    <property type="entry name" value="Phosphatidylinositol 3-kinase Catalytic Subunit, Chain A, domain 1"/>
    <property type="match status" value="1"/>
</dbReference>
<dbReference type="Proteomes" id="UP000735302">
    <property type="component" value="Unassembled WGS sequence"/>
</dbReference>
<sequence length="487" mass="53378">MPLIEGLGDEVTLLMGAALLCIVITLAWFSTHTTDLPALREVGITVIERTQIRRRVPQDHALNNQNETNVVEFVFASSNVPERAEGLTSDSDVDAASAEPVEASAVSEDANLAASAPTSFVSDSTFGEQEQSQTAERSTEAVAQSVCDARDQTNVISSEQANESLKAEKEEENSADGIDRSSDLSQAQPSTEHRAEEVRRRRVHYYQNPASTLREANHATSDLTTSLQHNVDSSQVEASRVSSLSPRAEPNSSCPTDCASSETSGSQGSPTAQQVHSRKTSDSVDQQSPSSIRVKLKYMNETQRLVHASPLDTIGDFRRTHFQTELQEGDKWVRFIFNGQDLRNDEATLQAYQIGDNCTMHCLITNKRLGHSAGSDSANGGSGLHRRDEEDADSVMGALMYPLFTLVLAVVWYFRFTYRQYFSPMSTVCLIGISFLLGLGYFSSLRTTTPTPATTGNQQQPSSSGREGLSDQNHSNQPARRRHEHAD</sequence>
<dbReference type="CDD" id="cd17057">
    <property type="entry name" value="Ubl_TMUB1_like"/>
    <property type="match status" value="1"/>
</dbReference>
<reference evidence="4 5" key="1">
    <citation type="journal article" date="2021" name="Elife">
        <title>Chloroplast acquisition without the gene transfer in kleptoplastic sea slugs, Plakobranchus ocellatus.</title>
        <authorList>
            <person name="Maeda T."/>
            <person name="Takahashi S."/>
            <person name="Yoshida T."/>
            <person name="Shimamura S."/>
            <person name="Takaki Y."/>
            <person name="Nagai Y."/>
            <person name="Toyoda A."/>
            <person name="Suzuki Y."/>
            <person name="Arimoto A."/>
            <person name="Ishii H."/>
            <person name="Satoh N."/>
            <person name="Nishiyama T."/>
            <person name="Hasebe M."/>
            <person name="Maruyama T."/>
            <person name="Minagawa J."/>
            <person name="Obokata J."/>
            <person name="Shigenobu S."/>
        </authorList>
    </citation>
    <scope>NUCLEOTIDE SEQUENCE [LARGE SCALE GENOMIC DNA]</scope>
</reference>
<comment type="caution">
    <text evidence="4">The sequence shown here is derived from an EMBL/GenBank/DDBJ whole genome shotgun (WGS) entry which is preliminary data.</text>
</comment>
<dbReference type="InterPro" id="IPR000626">
    <property type="entry name" value="Ubiquitin-like_dom"/>
</dbReference>
<evidence type="ECO:0000256" key="2">
    <source>
        <dbReference type="SAM" id="Phobius"/>
    </source>
</evidence>
<feature type="compositionally biased region" description="Low complexity" evidence="1">
    <location>
        <begin position="94"/>
        <end position="110"/>
    </location>
</feature>
<dbReference type="PANTHER" id="PTHR14557:SF5">
    <property type="entry name" value="UBIQUITIN-LIKE DOMAIN-CONTAINING PROTEIN"/>
    <property type="match status" value="1"/>
</dbReference>
<feature type="transmembrane region" description="Helical" evidence="2">
    <location>
        <begin position="421"/>
        <end position="442"/>
    </location>
</feature>
<dbReference type="InterPro" id="IPR040352">
    <property type="entry name" value="TMUB1/2"/>
</dbReference>
<evidence type="ECO:0000313" key="4">
    <source>
        <dbReference type="EMBL" id="GFO30344.1"/>
    </source>
</evidence>
<feature type="compositionally biased region" description="Polar residues" evidence="1">
    <location>
        <begin position="229"/>
        <end position="275"/>
    </location>
</feature>
<feature type="compositionally biased region" description="Polar residues" evidence="1">
    <location>
        <begin position="456"/>
        <end position="478"/>
    </location>
</feature>
<keyword evidence="2" id="KW-1133">Transmembrane helix</keyword>
<dbReference type="GO" id="GO:0036503">
    <property type="term" value="P:ERAD pathway"/>
    <property type="evidence" value="ECO:0007669"/>
    <property type="project" value="InterPro"/>
</dbReference>
<keyword evidence="2 4" id="KW-0812">Transmembrane</keyword>
<dbReference type="AlphaFoldDB" id="A0AAV4CHR6"/>
<dbReference type="PANTHER" id="PTHR14557">
    <property type="entry name" value="PROTEIN C7ORF21"/>
    <property type="match status" value="1"/>
</dbReference>
<feature type="compositionally biased region" description="Polar residues" evidence="1">
    <location>
        <begin position="152"/>
        <end position="163"/>
    </location>
</feature>
<feature type="domain" description="Ubiquitin-like" evidence="3">
    <location>
        <begin position="294"/>
        <end position="365"/>
    </location>
</feature>
<dbReference type="Pfam" id="PF00240">
    <property type="entry name" value="ubiquitin"/>
    <property type="match status" value="1"/>
</dbReference>
<organism evidence="4 5">
    <name type="scientific">Plakobranchus ocellatus</name>
    <dbReference type="NCBI Taxonomy" id="259542"/>
    <lineage>
        <taxon>Eukaryota</taxon>
        <taxon>Metazoa</taxon>
        <taxon>Spiralia</taxon>
        <taxon>Lophotrochozoa</taxon>
        <taxon>Mollusca</taxon>
        <taxon>Gastropoda</taxon>
        <taxon>Heterobranchia</taxon>
        <taxon>Euthyneura</taxon>
        <taxon>Panpulmonata</taxon>
        <taxon>Sacoglossa</taxon>
        <taxon>Placobranchoidea</taxon>
        <taxon>Plakobranchidae</taxon>
        <taxon>Plakobranchus</taxon>
    </lineage>
</organism>
<feature type="transmembrane region" description="Helical" evidence="2">
    <location>
        <begin position="12"/>
        <end position="30"/>
    </location>
</feature>
<name>A0AAV4CHR6_9GAST</name>
<evidence type="ECO:0000256" key="1">
    <source>
        <dbReference type="SAM" id="MobiDB-lite"/>
    </source>
</evidence>